<evidence type="ECO:0000313" key="1">
    <source>
        <dbReference type="EMBL" id="ACB53452.1"/>
    </source>
</evidence>
<dbReference type="EMBL" id="CP000806">
    <property type="protein sequence ID" value="ACB53452.1"/>
    <property type="molecule type" value="Genomic_DNA"/>
</dbReference>
<dbReference type="Proteomes" id="UP000001203">
    <property type="component" value="Chromosome circular"/>
</dbReference>
<protein>
    <submittedName>
        <fullName evidence="1">Uncharacterized protein</fullName>
    </submittedName>
</protein>
<dbReference type="RefSeq" id="WP_009543816.1">
    <property type="nucleotide sequence ID" value="NC_010546.1"/>
</dbReference>
<dbReference type="OrthoDB" id="9962894at2"/>
<sequence length="105" mass="11848">MKTIEIGAEHYPTRKEIELMAEAEGIIASDLWKNNQLVSSYVVTYSIAIAARSLENQEKVLIKFPSNANLEFIVNKENGKIKIDRGFLNQHLKAKMSNLLSNLIS</sequence>
<proteinExistence type="predicted"/>
<dbReference type="eggNOG" id="ENOG50321KH">
    <property type="taxonomic scope" value="Bacteria"/>
</dbReference>
<dbReference type="HOGENOM" id="CLU_2245481_0_0_3"/>
<dbReference type="STRING" id="43989.cce_4104"/>
<accession>B1WRL1</accession>
<dbReference type="KEGG" id="cyt:cce_4104"/>
<evidence type="ECO:0000313" key="2">
    <source>
        <dbReference type="Proteomes" id="UP000001203"/>
    </source>
</evidence>
<reference evidence="1 2" key="1">
    <citation type="journal article" date="2008" name="Proc. Natl. Acad. Sci. U.S.A.">
        <title>The genome of Cyanothece 51142, a unicellular diazotrophic cyanobacterium important in the marine nitrogen cycle.</title>
        <authorList>
            <person name="Welsh E.A."/>
            <person name="Liberton M."/>
            <person name="Stoeckel J."/>
            <person name="Loh T."/>
            <person name="Elvitigala T."/>
            <person name="Wang C."/>
            <person name="Wollam A."/>
            <person name="Fulton R.S."/>
            <person name="Clifton S.W."/>
            <person name="Jacobs J.M."/>
            <person name="Aurora R."/>
            <person name="Ghosh B.K."/>
            <person name="Sherman L.A."/>
            <person name="Smith R.D."/>
            <person name="Wilson R.K."/>
            <person name="Pakrasi H.B."/>
        </authorList>
    </citation>
    <scope>NUCLEOTIDE SEQUENCE [LARGE SCALE GENOMIC DNA]</scope>
    <source>
        <strain evidence="2">ATCC 51142 / BH68</strain>
    </source>
</reference>
<name>B1WRL1_CROS5</name>
<dbReference type="AlphaFoldDB" id="B1WRL1"/>
<keyword evidence="2" id="KW-1185">Reference proteome</keyword>
<organism evidence="1 2">
    <name type="scientific">Crocosphaera subtropica (strain ATCC 51142 / BH68)</name>
    <name type="common">Cyanothece sp. (strain ATCC 51142)</name>
    <dbReference type="NCBI Taxonomy" id="43989"/>
    <lineage>
        <taxon>Bacteria</taxon>
        <taxon>Bacillati</taxon>
        <taxon>Cyanobacteriota</taxon>
        <taxon>Cyanophyceae</taxon>
        <taxon>Oscillatoriophycideae</taxon>
        <taxon>Chroococcales</taxon>
        <taxon>Aphanothecaceae</taxon>
        <taxon>Crocosphaera</taxon>
        <taxon>Crocosphaera subtropica</taxon>
    </lineage>
</organism>
<gene>
    <name evidence="1" type="ordered locus">cce_4104</name>
</gene>